<dbReference type="OMA" id="IFETRIF"/>
<feature type="transmembrane region" description="Helical" evidence="6">
    <location>
        <begin position="112"/>
        <end position="129"/>
    </location>
</feature>
<dbReference type="PANTHER" id="PTHR33048">
    <property type="entry name" value="PTH11-LIKE INTEGRAL MEMBRANE PROTEIN (AFU_ORTHOLOGUE AFUA_5G11245)"/>
    <property type="match status" value="1"/>
</dbReference>
<dbReference type="Pfam" id="PF20684">
    <property type="entry name" value="Fung_rhodopsin"/>
    <property type="match status" value="1"/>
</dbReference>
<evidence type="ECO:0000313" key="8">
    <source>
        <dbReference type="EMBL" id="EMR67657.1"/>
    </source>
</evidence>
<sequence>MSFKVFESAGEGAYFTTLLAGGLLSIIAVALRLVATMAKLSICCLYMRIFGVKRSYARWIWLLGGLQVVTNFILIFMQVFQCKPVELFWKWWVPGKCAGISTGVAAVEPPNSIIDFFLVILAVIMVRSLQMSNKNKWRLRFLFSLGALAGIFGFIKIGAVYATSDPEAQMIQLGIWALVQSLVSIVCCCAPVYKPLLPANGFWGRLTSKVSQYRLRGSRSGGSGRLDESYATGRLENDSFERREETRVSNAESRSQSQRWLKVGVSGSSEGAACHEPTEVSRGWLVEDHRQPVPISTHGSYDDNIYMMNAIHVHRSVDIV</sequence>
<proteinExistence type="inferred from homology"/>
<evidence type="ECO:0000256" key="1">
    <source>
        <dbReference type="ARBA" id="ARBA00004141"/>
    </source>
</evidence>
<protein>
    <submittedName>
        <fullName evidence="8">Putative integral membrane protein</fullName>
    </submittedName>
</protein>
<dbReference type="InterPro" id="IPR049326">
    <property type="entry name" value="Rhodopsin_dom_fungi"/>
</dbReference>
<dbReference type="EMBL" id="KB706389">
    <property type="protein sequence ID" value="EMR67657.1"/>
    <property type="molecule type" value="Genomic_DNA"/>
</dbReference>
<dbReference type="HOGENOM" id="CLU_1038910_0_0_1"/>
<evidence type="ECO:0000313" key="9">
    <source>
        <dbReference type="Proteomes" id="UP000012174"/>
    </source>
</evidence>
<dbReference type="GO" id="GO:0016020">
    <property type="term" value="C:membrane"/>
    <property type="evidence" value="ECO:0007669"/>
    <property type="project" value="UniProtKB-SubCell"/>
</dbReference>
<feature type="transmembrane region" description="Helical" evidence="6">
    <location>
        <begin position="56"/>
        <end position="80"/>
    </location>
</feature>
<keyword evidence="2 6" id="KW-0812">Transmembrane</keyword>
<evidence type="ECO:0000256" key="6">
    <source>
        <dbReference type="SAM" id="Phobius"/>
    </source>
</evidence>
<accession>M7STT5</accession>
<feature type="domain" description="Rhodopsin" evidence="7">
    <location>
        <begin position="32"/>
        <end position="197"/>
    </location>
</feature>
<evidence type="ECO:0000259" key="7">
    <source>
        <dbReference type="Pfam" id="PF20684"/>
    </source>
</evidence>
<feature type="transmembrane region" description="Helical" evidence="6">
    <location>
        <begin position="141"/>
        <end position="161"/>
    </location>
</feature>
<keyword evidence="9" id="KW-1185">Reference proteome</keyword>
<reference evidence="9" key="1">
    <citation type="journal article" date="2013" name="Genome Announc.">
        <title>Draft genome sequence of the grapevine dieback fungus Eutypa lata UCR-EL1.</title>
        <authorList>
            <person name="Blanco-Ulate B."/>
            <person name="Rolshausen P.E."/>
            <person name="Cantu D."/>
        </authorList>
    </citation>
    <scope>NUCLEOTIDE SEQUENCE [LARGE SCALE GENOMIC DNA]</scope>
    <source>
        <strain evidence="9">UCR-EL1</strain>
    </source>
</reference>
<gene>
    <name evidence="8" type="ORF">UCREL1_5341</name>
</gene>
<dbReference type="KEGG" id="ela:UCREL1_5341"/>
<comment type="similarity">
    <text evidence="5">Belongs to the SAT4 family.</text>
</comment>
<feature type="transmembrane region" description="Helical" evidence="6">
    <location>
        <begin position="12"/>
        <end position="35"/>
    </location>
</feature>
<evidence type="ECO:0000256" key="4">
    <source>
        <dbReference type="ARBA" id="ARBA00023136"/>
    </source>
</evidence>
<dbReference type="OrthoDB" id="444631at2759"/>
<dbReference type="InterPro" id="IPR052337">
    <property type="entry name" value="SAT4-like"/>
</dbReference>
<comment type="subcellular location">
    <subcellularLocation>
        <location evidence="1">Membrane</location>
        <topology evidence="1">Multi-pass membrane protein</topology>
    </subcellularLocation>
</comment>
<keyword evidence="3 6" id="KW-1133">Transmembrane helix</keyword>
<evidence type="ECO:0000256" key="3">
    <source>
        <dbReference type="ARBA" id="ARBA00022989"/>
    </source>
</evidence>
<organism evidence="8 9">
    <name type="scientific">Eutypa lata (strain UCR-EL1)</name>
    <name type="common">Grapevine dieback disease fungus</name>
    <name type="synonym">Eutypa armeniacae</name>
    <dbReference type="NCBI Taxonomy" id="1287681"/>
    <lineage>
        <taxon>Eukaryota</taxon>
        <taxon>Fungi</taxon>
        <taxon>Dikarya</taxon>
        <taxon>Ascomycota</taxon>
        <taxon>Pezizomycotina</taxon>
        <taxon>Sordariomycetes</taxon>
        <taxon>Xylariomycetidae</taxon>
        <taxon>Xylariales</taxon>
        <taxon>Diatrypaceae</taxon>
        <taxon>Eutypa</taxon>
    </lineage>
</organism>
<dbReference type="PANTHER" id="PTHR33048:SF160">
    <property type="entry name" value="SAT4 FAMILY MEMBRANE PROTEIN"/>
    <property type="match status" value="1"/>
</dbReference>
<name>M7STT5_EUTLA</name>
<dbReference type="Proteomes" id="UP000012174">
    <property type="component" value="Unassembled WGS sequence"/>
</dbReference>
<evidence type="ECO:0000256" key="2">
    <source>
        <dbReference type="ARBA" id="ARBA00022692"/>
    </source>
</evidence>
<keyword evidence="4 6" id="KW-0472">Membrane</keyword>
<evidence type="ECO:0000256" key="5">
    <source>
        <dbReference type="ARBA" id="ARBA00038359"/>
    </source>
</evidence>
<dbReference type="AlphaFoldDB" id="M7STT5"/>